<comment type="caution">
    <text evidence="1">The sequence shown here is derived from an EMBL/GenBank/DDBJ whole genome shotgun (WGS) entry which is preliminary data.</text>
</comment>
<protein>
    <submittedName>
        <fullName evidence="1">Aldolase</fullName>
    </submittedName>
</protein>
<evidence type="ECO:0000313" key="1">
    <source>
        <dbReference type="EMBL" id="KAH7921555.1"/>
    </source>
</evidence>
<sequence>MSEVTLLTQIRAIIDVDVDSMDPSAAARHTNESTRFHDMTSNQAIVHGQVVLPANEHLLHTAHAFVKDKRIDVQQDDGALKVVDFLTVQLAKRVIPHLNGRVHAQTSPSTAYNTQKTVEHAQDLVALFEENGISRHAQSMDRVCIKIPATPESMVACQQLEAKGIRTLATCLFSVPQAVSASQAKCLYVAPYFNELAVHFTDGVWKSYDDPVHGHPMSSIIYAIVQTFKQLQSKTLVMPASIVNTAEVIALARLRPNHLTLSAPVLDAMSLPATALADEELASATINFVPSNEALTTDYLANGAAALRQALDNDAEATRKLKDALLIFGKKEDETKEFIRAYVARTS</sequence>
<keyword evidence="2" id="KW-1185">Reference proteome</keyword>
<proteinExistence type="predicted"/>
<reference evidence="1" key="1">
    <citation type="journal article" date="2021" name="New Phytol.">
        <title>Evolutionary innovations through gain and loss of genes in the ectomycorrhizal Boletales.</title>
        <authorList>
            <person name="Wu G."/>
            <person name="Miyauchi S."/>
            <person name="Morin E."/>
            <person name="Kuo A."/>
            <person name="Drula E."/>
            <person name="Varga T."/>
            <person name="Kohler A."/>
            <person name="Feng B."/>
            <person name="Cao Y."/>
            <person name="Lipzen A."/>
            <person name="Daum C."/>
            <person name="Hundley H."/>
            <person name="Pangilinan J."/>
            <person name="Johnson J."/>
            <person name="Barry K."/>
            <person name="LaButti K."/>
            <person name="Ng V."/>
            <person name="Ahrendt S."/>
            <person name="Min B."/>
            <person name="Choi I.G."/>
            <person name="Park H."/>
            <person name="Plett J.M."/>
            <person name="Magnuson J."/>
            <person name="Spatafora J.W."/>
            <person name="Nagy L.G."/>
            <person name="Henrissat B."/>
            <person name="Grigoriev I.V."/>
            <person name="Yang Z.L."/>
            <person name="Xu J."/>
            <person name="Martin F.M."/>
        </authorList>
    </citation>
    <scope>NUCLEOTIDE SEQUENCE</scope>
    <source>
        <strain evidence="1">KUC20120723A-06</strain>
    </source>
</reference>
<organism evidence="1 2">
    <name type="scientific">Leucogyrophana mollusca</name>
    <dbReference type="NCBI Taxonomy" id="85980"/>
    <lineage>
        <taxon>Eukaryota</taxon>
        <taxon>Fungi</taxon>
        <taxon>Dikarya</taxon>
        <taxon>Basidiomycota</taxon>
        <taxon>Agaricomycotina</taxon>
        <taxon>Agaricomycetes</taxon>
        <taxon>Agaricomycetidae</taxon>
        <taxon>Boletales</taxon>
        <taxon>Boletales incertae sedis</taxon>
        <taxon>Leucogyrophana</taxon>
    </lineage>
</organism>
<dbReference type="EMBL" id="MU266521">
    <property type="protein sequence ID" value="KAH7921555.1"/>
    <property type="molecule type" value="Genomic_DNA"/>
</dbReference>
<name>A0ACB8B6W4_9AGAM</name>
<gene>
    <name evidence="1" type="ORF">BV22DRAFT_1096307</name>
</gene>
<accession>A0ACB8B6W4</accession>
<dbReference type="Proteomes" id="UP000790709">
    <property type="component" value="Unassembled WGS sequence"/>
</dbReference>
<evidence type="ECO:0000313" key="2">
    <source>
        <dbReference type="Proteomes" id="UP000790709"/>
    </source>
</evidence>